<evidence type="ECO:0000313" key="2">
    <source>
        <dbReference type="Proteomes" id="UP001234989"/>
    </source>
</evidence>
<organism evidence="1 2">
    <name type="scientific">Solanum verrucosum</name>
    <dbReference type="NCBI Taxonomy" id="315347"/>
    <lineage>
        <taxon>Eukaryota</taxon>
        <taxon>Viridiplantae</taxon>
        <taxon>Streptophyta</taxon>
        <taxon>Embryophyta</taxon>
        <taxon>Tracheophyta</taxon>
        <taxon>Spermatophyta</taxon>
        <taxon>Magnoliopsida</taxon>
        <taxon>eudicotyledons</taxon>
        <taxon>Gunneridae</taxon>
        <taxon>Pentapetalae</taxon>
        <taxon>asterids</taxon>
        <taxon>lamiids</taxon>
        <taxon>Solanales</taxon>
        <taxon>Solanaceae</taxon>
        <taxon>Solanoideae</taxon>
        <taxon>Solaneae</taxon>
        <taxon>Solanum</taxon>
    </lineage>
</organism>
<proteinExistence type="predicted"/>
<protein>
    <submittedName>
        <fullName evidence="1">Uncharacterized protein</fullName>
    </submittedName>
</protein>
<dbReference type="AlphaFoldDB" id="A0AAF0TGS1"/>
<sequence length="20" mass="2409">MVLLRETVRQRADYFLSLPT</sequence>
<evidence type="ECO:0000313" key="1">
    <source>
        <dbReference type="EMBL" id="WMV18801.1"/>
    </source>
</evidence>
<gene>
    <name evidence="1" type="ORF">MTR67_012186</name>
</gene>
<dbReference type="EMBL" id="CP133614">
    <property type="protein sequence ID" value="WMV18801.1"/>
    <property type="molecule type" value="Genomic_DNA"/>
</dbReference>
<dbReference type="Proteomes" id="UP001234989">
    <property type="component" value="Chromosome 3"/>
</dbReference>
<reference evidence="1" key="1">
    <citation type="submission" date="2023-08" db="EMBL/GenBank/DDBJ databases">
        <title>A de novo genome assembly of Solanum verrucosum Schlechtendal, a Mexican diploid species geographically isolated from the other diploid A-genome species in potato relatives.</title>
        <authorList>
            <person name="Hosaka K."/>
        </authorList>
    </citation>
    <scope>NUCLEOTIDE SEQUENCE</scope>
    <source>
        <tissue evidence="1">Young leaves</tissue>
    </source>
</reference>
<accession>A0AAF0TGS1</accession>
<name>A0AAF0TGS1_SOLVR</name>
<keyword evidence="2" id="KW-1185">Reference proteome</keyword>